<name>A0ABX0JG30_9BACL</name>
<keyword evidence="4" id="KW-1185">Reference proteome</keyword>
<feature type="signal peptide" evidence="1">
    <location>
        <begin position="1"/>
        <end position="50"/>
    </location>
</feature>
<gene>
    <name evidence="3" type="ORF">G9U52_28955</name>
</gene>
<dbReference type="RefSeq" id="WP_166154216.1">
    <property type="nucleotide sequence ID" value="NZ_JAAOIW010000014.1"/>
</dbReference>
<organism evidence="3 4">
    <name type="scientific">Paenibacillus agricola</name>
    <dbReference type="NCBI Taxonomy" id="2716264"/>
    <lineage>
        <taxon>Bacteria</taxon>
        <taxon>Bacillati</taxon>
        <taxon>Bacillota</taxon>
        <taxon>Bacilli</taxon>
        <taxon>Bacillales</taxon>
        <taxon>Paenibacillaceae</taxon>
        <taxon>Paenibacillus</taxon>
    </lineage>
</organism>
<feature type="chain" id="PRO_5045735392" evidence="1">
    <location>
        <begin position="51"/>
        <end position="1129"/>
    </location>
</feature>
<feature type="domain" description="SLH" evidence="2">
    <location>
        <begin position="125"/>
        <end position="188"/>
    </location>
</feature>
<reference evidence="3" key="1">
    <citation type="submission" date="2020-03" db="EMBL/GenBank/DDBJ databases">
        <title>Draft sequencing of Paenibacilllus sp. S3N08.</title>
        <authorList>
            <person name="Kim D.-U."/>
        </authorList>
    </citation>
    <scope>NUCLEOTIDE SEQUENCE</scope>
    <source>
        <strain evidence="3">S3N08</strain>
    </source>
</reference>
<dbReference type="Pfam" id="PF00395">
    <property type="entry name" value="SLH"/>
    <property type="match status" value="1"/>
</dbReference>
<dbReference type="PROSITE" id="PS51272">
    <property type="entry name" value="SLH"/>
    <property type="match status" value="2"/>
</dbReference>
<evidence type="ECO:0000259" key="2">
    <source>
        <dbReference type="PROSITE" id="PS51272"/>
    </source>
</evidence>
<keyword evidence="1" id="KW-0732">Signal</keyword>
<evidence type="ECO:0000313" key="4">
    <source>
        <dbReference type="Proteomes" id="UP001165962"/>
    </source>
</evidence>
<protein>
    <submittedName>
        <fullName evidence="3">S-layer homology domain-containing protein</fullName>
    </submittedName>
</protein>
<evidence type="ECO:0000256" key="1">
    <source>
        <dbReference type="SAM" id="SignalP"/>
    </source>
</evidence>
<dbReference type="EMBL" id="JAAOIW010000014">
    <property type="protein sequence ID" value="NHN33852.1"/>
    <property type="molecule type" value="Genomic_DNA"/>
</dbReference>
<dbReference type="InterPro" id="IPR001119">
    <property type="entry name" value="SLH_dom"/>
</dbReference>
<dbReference type="Proteomes" id="UP001165962">
    <property type="component" value="Unassembled WGS sequence"/>
</dbReference>
<feature type="domain" description="SLH" evidence="2">
    <location>
        <begin position="57"/>
        <end position="122"/>
    </location>
</feature>
<evidence type="ECO:0000313" key="3">
    <source>
        <dbReference type="EMBL" id="NHN33852.1"/>
    </source>
</evidence>
<accession>A0ABX0JG30</accession>
<proteinExistence type="predicted"/>
<comment type="caution">
    <text evidence="3">The sequence shown here is derived from an EMBL/GenBank/DDBJ whole genome shotgun (WGS) entry which is preliminary data.</text>
</comment>
<sequence length="1129" mass="119828">MRESSYNLSKQNFQKTKDIRGGEQKVMKKSLSTILSLAMAFSMFSSVALAAETDATKTSADFTDLKDLDAATKVKFDALISAGVFDGVKEGTFGLKDEMNRAQFAKVAALIFNLKVDTTAKTSTFSDVKSDDPANGYALPYIEAVKAAGITDGYAPGQFNPAGKVTKEQLATFLVRGLGQDSVAKATPGVTDTTVTDWAKGYVALALQLKLLSNGTDGKFGGTSNATRDLLVLGASEAKSQYKGPKFDGRYAISSLKATDANKLTLQLNGALTAADATNLKVELKNANGAVVTNYTTAWSEDKTTATLTFETKFQEGTYTATISGLTNIDTTASTASVTVTPERITKIEFLTASETLPRTTNKLRIEFKATNQYGAQSSLSANNFNINTSSDISVQNITGQQAFYVQQAVATNISGTPTTNDSKLQRNDRVSITVVHQDSGVTANKVFAIGDNPYVAKIEAGELLNSANTAITSLEYNTNVYLGFKALDQYGINVETAEELNKGVTVYATDGNIVDSTSTGNETSTNEFFVSNEIGDDAADLKLKYNRNESKDNVTLTLIANGTGQQITKTLKVTTSKVPATVEFGSYTYTLAAEDDSSIPAIANDSDLRKKFYIPLIVKDSKGDTLSADDIAKNAYKFNIYSNGGITLDNSFNVAEIGTTGTRSTPIVQTGEYKGMIKVSRVSSKGNAGITVMLNDNPNVKSNLNVSVGDVRKADKISYSSAAKKFMVGNTDNEFKLKVYDQYGGELKLSSQNGVQTKVLLALNGTPSNGFQLRSNDVVQDSAGNPTATTTKKYVIDPSTTASSVTSNVYNGTALTGTVVEIPTNDIFDKAFKFYTGNVTTESSFTLTAYLLQADSSNANGWRYVSNAPVTIGVLNAESSSTNLNYEVYLDKGVNNTILAVDDYLGGVNGATYVRDNFPKFGKELKVRATTSGGDVVAVPTNISSVSSSNPATVGVFNTKFITGLDAGTASINVVYNTAKLNDKATSTLTVTTKNEAPAVSSIVAAKSGNTLTRTTAASKITAGTLYAWDEQLFEKLTIKDQYGDEIVSDRSPGSLKKDNGTAPADQFVQIYAASLGLTFYISDIVGTGTVAIDNTGKITAIDAGVTGFTVNLLATNGKTVSTVITVN</sequence>